<comment type="caution">
    <text evidence="1">The sequence shown here is derived from an EMBL/GenBank/DDBJ whole genome shotgun (WGS) entry which is preliminary data.</text>
</comment>
<protein>
    <submittedName>
        <fullName evidence="1">Uncharacterized protein</fullName>
    </submittedName>
</protein>
<dbReference type="RefSeq" id="WP_142026813.1">
    <property type="nucleotide sequence ID" value="NZ_VFQE01000001.1"/>
</dbReference>
<dbReference type="EMBL" id="VFQE01000001">
    <property type="protein sequence ID" value="TQN44390.1"/>
    <property type="molecule type" value="Genomic_DNA"/>
</dbReference>
<reference evidence="1 2" key="1">
    <citation type="submission" date="2019-06" db="EMBL/GenBank/DDBJ databases">
        <title>Sequencing the genomes of 1000 actinobacteria strains.</title>
        <authorList>
            <person name="Klenk H.-P."/>
        </authorList>
    </citation>
    <scope>NUCLEOTIDE SEQUENCE [LARGE SCALE GENOMIC DNA]</scope>
    <source>
        <strain evidence="1 2">DSM 46837</strain>
    </source>
</reference>
<evidence type="ECO:0000313" key="1">
    <source>
        <dbReference type="EMBL" id="TQN44390.1"/>
    </source>
</evidence>
<name>A0A543PJY4_9ACTN</name>
<dbReference type="AlphaFoldDB" id="A0A543PJY4"/>
<keyword evidence="2" id="KW-1185">Reference proteome</keyword>
<organism evidence="1 2">
    <name type="scientific">Blastococcus colisei</name>
    <dbReference type="NCBI Taxonomy" id="1564162"/>
    <lineage>
        <taxon>Bacteria</taxon>
        <taxon>Bacillati</taxon>
        <taxon>Actinomycetota</taxon>
        <taxon>Actinomycetes</taxon>
        <taxon>Geodermatophilales</taxon>
        <taxon>Geodermatophilaceae</taxon>
        <taxon>Blastococcus</taxon>
    </lineage>
</organism>
<gene>
    <name evidence="1" type="ORF">FHU33_3892</name>
</gene>
<evidence type="ECO:0000313" key="2">
    <source>
        <dbReference type="Proteomes" id="UP000319865"/>
    </source>
</evidence>
<accession>A0A543PJY4</accession>
<dbReference type="Proteomes" id="UP000319865">
    <property type="component" value="Unassembled WGS sequence"/>
</dbReference>
<dbReference type="OrthoDB" id="10006489at2"/>
<sequence length="67" mass="7724">MINTIERPCHQYRIFGVDIIELPSGLHGRDWTIFREANIIGIRVGMSEQERRRALAEALTEMVKPTS</sequence>
<proteinExistence type="predicted"/>